<dbReference type="EC" id="3.1.3.71" evidence="3"/>
<dbReference type="SUPFAM" id="SSF142823">
    <property type="entry name" value="ComB-like"/>
    <property type="match status" value="1"/>
</dbReference>
<comment type="similarity">
    <text evidence="2">Belongs to the ComB family.</text>
</comment>
<protein>
    <recommendedName>
        <fullName evidence="4">Probable 2-phosphosulfolactate phosphatase</fullName>
        <ecNumber evidence="3">3.1.3.71</ecNumber>
    </recommendedName>
</protein>
<dbReference type="InterPro" id="IPR005238">
    <property type="entry name" value="ComB-like"/>
</dbReference>
<keyword evidence="5" id="KW-0378">Hydrolase</keyword>
<dbReference type="OrthoDB" id="4913at2"/>
<evidence type="ECO:0000256" key="1">
    <source>
        <dbReference type="ARBA" id="ARBA00001946"/>
    </source>
</evidence>
<organism evidence="8 9">
    <name type="scientific">Neobacillus piezotolerans</name>
    <dbReference type="NCBI Taxonomy" id="2259171"/>
    <lineage>
        <taxon>Bacteria</taxon>
        <taxon>Bacillati</taxon>
        <taxon>Bacillota</taxon>
        <taxon>Bacilli</taxon>
        <taxon>Bacillales</taxon>
        <taxon>Bacillaceae</taxon>
        <taxon>Neobacillus</taxon>
    </lineage>
</organism>
<evidence type="ECO:0000313" key="8">
    <source>
        <dbReference type="EMBL" id="RDU37724.1"/>
    </source>
</evidence>
<dbReference type="Gene3D" id="3.90.1560.10">
    <property type="entry name" value="ComB-like"/>
    <property type="match status" value="1"/>
</dbReference>
<dbReference type="PANTHER" id="PTHR37311">
    <property type="entry name" value="2-PHOSPHOSULFOLACTATE PHOSPHATASE-RELATED"/>
    <property type="match status" value="1"/>
</dbReference>
<evidence type="ECO:0000256" key="4">
    <source>
        <dbReference type="ARBA" id="ARBA00021948"/>
    </source>
</evidence>
<evidence type="ECO:0000313" key="9">
    <source>
        <dbReference type="Proteomes" id="UP000257144"/>
    </source>
</evidence>
<dbReference type="GO" id="GO:0000287">
    <property type="term" value="F:magnesium ion binding"/>
    <property type="evidence" value="ECO:0007669"/>
    <property type="project" value="InterPro"/>
</dbReference>
<reference evidence="8 9" key="1">
    <citation type="submission" date="2018-07" db="EMBL/GenBank/DDBJ databases">
        <title>Bacillus sp. YLB-04 draft genome sequence.</title>
        <authorList>
            <person name="Yu L."/>
            <person name="Tang X."/>
        </authorList>
    </citation>
    <scope>NUCLEOTIDE SEQUENCE [LARGE SCALE GENOMIC DNA]</scope>
    <source>
        <strain evidence="8 9">YLB-04</strain>
    </source>
</reference>
<evidence type="ECO:0000256" key="3">
    <source>
        <dbReference type="ARBA" id="ARBA00012953"/>
    </source>
</evidence>
<evidence type="ECO:0000256" key="6">
    <source>
        <dbReference type="ARBA" id="ARBA00022842"/>
    </source>
</evidence>
<evidence type="ECO:0000256" key="7">
    <source>
        <dbReference type="ARBA" id="ARBA00033711"/>
    </source>
</evidence>
<dbReference type="PANTHER" id="PTHR37311:SF1">
    <property type="entry name" value="2-PHOSPHOSULFOLACTATE PHOSPHATASE-RELATED"/>
    <property type="match status" value="1"/>
</dbReference>
<evidence type="ECO:0000256" key="5">
    <source>
        <dbReference type="ARBA" id="ARBA00022801"/>
    </source>
</evidence>
<dbReference type="InterPro" id="IPR036702">
    <property type="entry name" value="ComB-like_sf"/>
</dbReference>
<gene>
    <name evidence="8" type="ORF">DRW41_07805</name>
</gene>
<sequence>MKATIYQGHCPRLPRADVNIVIDVVRAFTVAHYAFLRGAREIILAETEGQAFLLKEKNPDYLLAGEIRGLPIPGFDFDNSPAKMAAADVRGRTLVQKTTNGVKAALNALDADGVFVTGFSNARATAECVLELWPPGSTVNIIASHPDGDDDLACAEYIKGILQGQDFISGEAVAGRIRRSGPARKFFDTLQPEFQAEDIDYCTRELTGGFVMHVDCKGELPTIVRVDYDELYRIEPAGKRSEAEV</sequence>
<keyword evidence="9" id="KW-1185">Reference proteome</keyword>
<comment type="cofactor">
    <cofactor evidence="1">
        <name>Mg(2+)</name>
        <dbReference type="ChEBI" id="CHEBI:18420"/>
    </cofactor>
</comment>
<comment type="catalytic activity">
    <reaction evidence="7">
        <text>(2R)-O-phospho-3-sulfolactate + H2O = (2R)-3-sulfolactate + phosphate</text>
        <dbReference type="Rhea" id="RHEA:23416"/>
        <dbReference type="ChEBI" id="CHEBI:15377"/>
        <dbReference type="ChEBI" id="CHEBI:15597"/>
        <dbReference type="ChEBI" id="CHEBI:43474"/>
        <dbReference type="ChEBI" id="CHEBI:58738"/>
        <dbReference type="EC" id="3.1.3.71"/>
    </reaction>
</comment>
<dbReference type="Proteomes" id="UP000257144">
    <property type="component" value="Unassembled WGS sequence"/>
</dbReference>
<dbReference type="GO" id="GO:0050532">
    <property type="term" value="F:2-phosphosulfolactate phosphatase activity"/>
    <property type="evidence" value="ECO:0007669"/>
    <property type="project" value="UniProtKB-EC"/>
</dbReference>
<evidence type="ECO:0000256" key="2">
    <source>
        <dbReference type="ARBA" id="ARBA00009997"/>
    </source>
</evidence>
<dbReference type="RefSeq" id="WP_115451395.1">
    <property type="nucleotide sequence ID" value="NZ_QNQT01000002.1"/>
</dbReference>
<comment type="caution">
    <text evidence="8">The sequence shown here is derived from an EMBL/GenBank/DDBJ whole genome shotgun (WGS) entry which is preliminary data.</text>
</comment>
<accession>A0A3D8GTD0</accession>
<dbReference type="Pfam" id="PF04029">
    <property type="entry name" value="2-ph_phosp"/>
    <property type="match status" value="1"/>
</dbReference>
<name>A0A3D8GTD0_9BACI</name>
<dbReference type="AlphaFoldDB" id="A0A3D8GTD0"/>
<dbReference type="GO" id="GO:0050545">
    <property type="term" value="F:sulfopyruvate decarboxylase activity"/>
    <property type="evidence" value="ECO:0007669"/>
    <property type="project" value="TreeGrafter"/>
</dbReference>
<keyword evidence="6" id="KW-0460">Magnesium</keyword>
<dbReference type="EMBL" id="QNQT01000002">
    <property type="protein sequence ID" value="RDU37724.1"/>
    <property type="molecule type" value="Genomic_DNA"/>
</dbReference>
<proteinExistence type="inferred from homology"/>